<dbReference type="Proteomes" id="UP001197093">
    <property type="component" value="Unassembled WGS sequence"/>
</dbReference>
<proteinExistence type="predicted"/>
<keyword evidence="2" id="KW-1185">Reference proteome</keyword>
<dbReference type="EMBL" id="JAHCVI010000001">
    <property type="protein sequence ID" value="KAG7291340.1"/>
    <property type="molecule type" value="Genomic_DNA"/>
</dbReference>
<organism evidence="1 2">
    <name type="scientific">Staphylotrichum longicolle</name>
    <dbReference type="NCBI Taxonomy" id="669026"/>
    <lineage>
        <taxon>Eukaryota</taxon>
        <taxon>Fungi</taxon>
        <taxon>Dikarya</taxon>
        <taxon>Ascomycota</taxon>
        <taxon>Pezizomycotina</taxon>
        <taxon>Sordariomycetes</taxon>
        <taxon>Sordariomycetidae</taxon>
        <taxon>Sordariales</taxon>
        <taxon>Chaetomiaceae</taxon>
        <taxon>Staphylotrichum</taxon>
    </lineage>
</organism>
<dbReference type="PANTHER" id="PTHR34997:SF1">
    <property type="entry name" value="PEPTIDOGLYCAN-BINDING LYSIN DOMAIN"/>
    <property type="match status" value="1"/>
</dbReference>
<name>A0AAD4F1P1_9PEZI</name>
<reference evidence="1" key="1">
    <citation type="submission" date="2023-02" db="EMBL/GenBank/DDBJ databases">
        <authorList>
            <person name="Palmer J.M."/>
        </authorList>
    </citation>
    <scope>NUCLEOTIDE SEQUENCE</scope>
    <source>
        <strain evidence="1">FW57</strain>
    </source>
</reference>
<dbReference type="InterPro" id="IPR052210">
    <property type="entry name" value="LysM1-like"/>
</dbReference>
<gene>
    <name evidence="1" type="ORF">NEMBOFW57_001355</name>
</gene>
<evidence type="ECO:0000313" key="2">
    <source>
        <dbReference type="Proteomes" id="UP001197093"/>
    </source>
</evidence>
<evidence type="ECO:0008006" key="3">
    <source>
        <dbReference type="Google" id="ProtNLM"/>
    </source>
</evidence>
<accession>A0AAD4F1P1</accession>
<dbReference type="GO" id="GO:0008061">
    <property type="term" value="F:chitin binding"/>
    <property type="evidence" value="ECO:0007669"/>
    <property type="project" value="InterPro"/>
</dbReference>
<protein>
    <recommendedName>
        <fullName evidence="3">LysM domain-containing protein</fullName>
    </recommendedName>
</protein>
<sequence>MASWNPELGTYCDRIPKLASYGFYICVSTPGGEWVHPNPENEPPVTTSSTTDTYFTIPGTAFTALPEPTRDPDQPNLAWVPVYGNGTREDCDVYMTPPIIWNDTLDYTCANTAQAYHVSLADFRSWNTALQNQKDTDCNLSPDEQYCVQFRRLQPTTGPGVTEYCGRYQVAEPGSYDYGDCESYLVFFNISQAVFKEWNGVGCDGFQSGFAYCAAAMHFRPAGQIATCNYWAMANATGSAGCAQYVSKFGIAQARLLAWNPSLKSDCSGMVKFYDYCIGTPTWQPA</sequence>
<evidence type="ECO:0000313" key="1">
    <source>
        <dbReference type="EMBL" id="KAG7291340.1"/>
    </source>
</evidence>
<dbReference type="Gene3D" id="3.10.350.10">
    <property type="entry name" value="LysM domain"/>
    <property type="match status" value="1"/>
</dbReference>
<dbReference type="PANTHER" id="PTHR34997">
    <property type="entry name" value="AM15"/>
    <property type="match status" value="1"/>
</dbReference>
<dbReference type="AlphaFoldDB" id="A0AAD4F1P1"/>
<dbReference type="InterPro" id="IPR036779">
    <property type="entry name" value="LysM_dom_sf"/>
</dbReference>
<comment type="caution">
    <text evidence="1">The sequence shown here is derived from an EMBL/GenBank/DDBJ whole genome shotgun (WGS) entry which is preliminary data.</text>
</comment>